<proteinExistence type="predicted"/>
<name>A0AA42C8P8_9BACT</name>
<reference evidence="1" key="1">
    <citation type="submission" date="2022-10" db="EMBL/GenBank/DDBJ databases">
        <title>Gaoshiqiia sediminis gen. nov., sp. nov., isolated from coastal sediment.</title>
        <authorList>
            <person name="Yu W.X."/>
            <person name="Mu D.S."/>
            <person name="Du J.Z."/>
            <person name="Liang Y.Q."/>
        </authorList>
    </citation>
    <scope>NUCLEOTIDE SEQUENCE</scope>
    <source>
        <strain evidence="1">A06</strain>
    </source>
</reference>
<protein>
    <submittedName>
        <fullName evidence="1">Uncharacterized protein</fullName>
    </submittedName>
</protein>
<comment type="caution">
    <text evidence="1">The sequence shown here is derived from an EMBL/GenBank/DDBJ whole genome shotgun (WGS) entry which is preliminary data.</text>
</comment>
<dbReference type="Proteomes" id="UP001163821">
    <property type="component" value="Unassembled WGS sequence"/>
</dbReference>
<dbReference type="AlphaFoldDB" id="A0AA42C8P8"/>
<gene>
    <name evidence="1" type="ORF">N2K84_19705</name>
</gene>
<organism evidence="1 2">
    <name type="scientific">Gaoshiqia sediminis</name>
    <dbReference type="NCBI Taxonomy" id="2986998"/>
    <lineage>
        <taxon>Bacteria</taxon>
        <taxon>Pseudomonadati</taxon>
        <taxon>Bacteroidota</taxon>
        <taxon>Bacteroidia</taxon>
        <taxon>Marinilabiliales</taxon>
        <taxon>Prolixibacteraceae</taxon>
        <taxon>Gaoshiqia</taxon>
    </lineage>
</organism>
<dbReference type="RefSeq" id="WP_282593554.1">
    <property type="nucleotide sequence ID" value="NZ_JAPAAF010000069.1"/>
</dbReference>
<evidence type="ECO:0000313" key="2">
    <source>
        <dbReference type="Proteomes" id="UP001163821"/>
    </source>
</evidence>
<keyword evidence="2" id="KW-1185">Reference proteome</keyword>
<dbReference type="EMBL" id="JAPAAF010000069">
    <property type="protein sequence ID" value="MCW0484969.1"/>
    <property type="molecule type" value="Genomic_DNA"/>
</dbReference>
<evidence type="ECO:0000313" key="1">
    <source>
        <dbReference type="EMBL" id="MCW0484969.1"/>
    </source>
</evidence>
<accession>A0AA42C8P8</accession>
<sequence length="580" mass="65448">MSQLYKSKRITIIHCFVLFAFSFPFIACVRKPSESSRLKRLKIFREDQKPVAYYFRDAEKIARTASWEKWHGNFNHLMGIEGKVLREEVIVNNDQVIRYFIRFKELHPEQLVLIHFNGRARDPIYESNPFFAGHWIYYNGATIQNNLLAEKGVVEIKVSDASLFKTNTGLNKAKNEDVGICELDADGKPNWHNSEQVKLLDVDIGSNTIMLERGCYGTVPRAFRANRAYAAAHVTEGSWGKGSNLMWYYNFSPLCPRDKEGKQAADILAGQLASWFHKDGRLEKFDGVEFDVLHHVPRSNAGARGLDVNADGIADNGIFNGVQTYGIGVVNFLKKLRGMLGDDRLIMADNDRWFHQRAVGILNGIESETFPTGSDDKFEDWAGGVNRLMFWSANSREPVSNYIARPDSKRLADIRLVLAAAALCDAGISMTRSTYFHEPEGEVFIWDELIKGDEKVPGWLGKAIKPTQRLAVDSSNLIIDESDLKSKIKSLSCSFKIRNGTIELHKRSSSEAFMQFQLSELECEGQDLFVTLTVSAEPMANYPKEGARLMFSEISGGEKALLEERVISNMALVNEKPFKA</sequence>